<feature type="region of interest" description="Disordered" evidence="1">
    <location>
        <begin position="377"/>
        <end position="468"/>
    </location>
</feature>
<dbReference type="Pfam" id="PF22596">
    <property type="entry name" value="Scabin-like"/>
    <property type="match status" value="1"/>
</dbReference>
<feature type="domain" description="Pierisin-like" evidence="2">
    <location>
        <begin position="1425"/>
        <end position="1479"/>
    </location>
</feature>
<evidence type="ECO:0000259" key="3">
    <source>
        <dbReference type="Pfam" id="PF25547"/>
    </source>
</evidence>
<proteinExistence type="predicted"/>
<feature type="compositionally biased region" description="Basic and acidic residues" evidence="1">
    <location>
        <begin position="695"/>
        <end position="708"/>
    </location>
</feature>
<protein>
    <recommendedName>
        <fullName evidence="6">Tox-PL domain-containing protein</fullName>
    </recommendedName>
</protein>
<dbReference type="InterPro" id="IPR054695">
    <property type="entry name" value="Pierisin-like_dom"/>
</dbReference>
<dbReference type="InterPro" id="IPR036890">
    <property type="entry name" value="HATPase_C_sf"/>
</dbReference>
<dbReference type="Gene3D" id="3.90.210.10">
    <property type="entry name" value="Heat-Labile Enterotoxin, subunit A"/>
    <property type="match status" value="1"/>
</dbReference>
<dbReference type="PANTHER" id="PTHR35526">
    <property type="entry name" value="ANTI-SIGMA-F FACTOR RSBW-RELATED"/>
    <property type="match status" value="1"/>
</dbReference>
<dbReference type="Proteomes" id="UP000238356">
    <property type="component" value="Unassembled WGS sequence"/>
</dbReference>
<feature type="compositionally biased region" description="Polar residues" evidence="1">
    <location>
        <begin position="572"/>
        <end position="582"/>
    </location>
</feature>
<dbReference type="Gene3D" id="3.30.565.10">
    <property type="entry name" value="Histidine kinase-like ATPase, C-terminal domain"/>
    <property type="match status" value="1"/>
</dbReference>
<feature type="domain" description="Outer membrane channel protein CpnT-like N-terminal" evidence="3">
    <location>
        <begin position="17"/>
        <end position="144"/>
    </location>
</feature>
<name>A0A2S6AAH7_9NOCA</name>
<organism evidence="4 5">
    <name type="scientific">Nocardia nova</name>
    <dbReference type="NCBI Taxonomy" id="37330"/>
    <lineage>
        <taxon>Bacteria</taxon>
        <taxon>Bacillati</taxon>
        <taxon>Actinomycetota</taxon>
        <taxon>Actinomycetes</taxon>
        <taxon>Mycobacteriales</taxon>
        <taxon>Nocardiaceae</taxon>
        <taxon>Nocardia</taxon>
    </lineage>
</organism>
<dbReference type="PANTHER" id="PTHR35526:SF3">
    <property type="entry name" value="ANTI-SIGMA-F FACTOR RSBW"/>
    <property type="match status" value="1"/>
</dbReference>
<gene>
    <name evidence="4" type="ORF">C5F51_08325</name>
</gene>
<evidence type="ECO:0000313" key="5">
    <source>
        <dbReference type="Proteomes" id="UP000238356"/>
    </source>
</evidence>
<feature type="region of interest" description="Disordered" evidence="1">
    <location>
        <begin position="503"/>
        <end position="741"/>
    </location>
</feature>
<reference evidence="4 5" key="1">
    <citation type="submission" date="2018-02" db="EMBL/GenBank/DDBJ databases">
        <title>8 Nocardia nova and 1 Nocardia cyriacigeorgica strain used for evolution to TMP-SMX.</title>
        <authorList>
            <person name="Mehta H."/>
            <person name="Weng J."/>
            <person name="Shamoo Y."/>
        </authorList>
    </citation>
    <scope>NUCLEOTIDE SEQUENCE [LARGE SCALE GENOMIC DNA]</scope>
    <source>
        <strain evidence="4 5">BAA2227</strain>
    </source>
</reference>
<sequence length="1489" mass="155677">MTLTLPPWLPEPVMTCVAGHFPTGDESAMRRCADAWADTADQCRPMAERHTAAAHTIRAAGLGHTVDQFAQQHTELADTWRDQATYCDSMAKQLYEGANSIEFQKLVCIFTAGVLAAQLIRDGIAFAAGGGLLAIADRMAAETALGILRKKVLMWLAGAGVKAAAERGLLVLARNAVIIGMAQGGLVNLAAQGVQIMQGHRDDIDPASAAVAIIAGGAGGAAGAVVGHAVAPVPAMFGRTAARTFDRLAPHLGSNITAGLRQAAATRAARLFAHLGGTVFVGGAGGVAGGMAGAVVSLAATGQAFTRQAFTEGIIPGFAGGFLGAAGAALRHAPGSMPAGVPGTPRPESGAPARVRWVDRGTRENVAAVNRRDPAPLVLAASSRTPARAEEPVVPGAGDHRPSGPAQHPQNSPSIPGRQRVAAAVAEELPTAGARLPERDSGAESGSARRPDPFDHNTALPSDKEHLRRQPVGAVAADPAVPTHPGGPEPAPTKADLITEGARSDRLSRDDQLDASGPRGAVSRGAELSSPVSSSTVRAPSPPAHEPVPAGVVAGAEPNAFVTGAAEPQPPTVSTAAQTHQPTDGAVAPGPQGHGSTPAGPETAPGTAMHSEAAGNGPGDHDPQTATPKAQPGRSAGPDRGLAADPRPPAATGARAEAREPAGTGGAPPKASTVDTADHPPSGGVRPAESPDPAPGRETHRAAADPGERPPASGGAGGTNPPDGPPAASWSGGDDPRRVDLAGITAGHHDHATQAAATVSELLRGWPDTGPHRAAEITETVTRAIESGEGTIDLSAEMVVADPATGDRSLRLSVTETAGAERHALTVWYFDEKPPALAHNAEGKPVIPFPDRAALGTEEPRFPYMRRVGEERGHLEAQLNRAGWPEDHIDAAKLIHTEVYQNAVGLNPSGRPPVSYRSEIGPGPGGPRLRVSVTDHIPGLPPEYDPANPTAVDKESSRGGLLRAELSHNTGIDEHPDGSKSIWFELDRSEPVPEREPDLSQFGDLSDLGDLSELGLELDPTGEMASDRIDAHEASAPGEFTVPRALGEDAAATAAWDWLGEQMPGWPPGRVDDAGLTLADAVAHAVDSTDGPVRVTAEQTGTGADRVLHISVLDTGTVPHPESVLGDAVHGRLDSRLRPDDESGWTRELSFSIHETPPLPPWLHDAIAPVRHLVVNDGNGTALAVGPKQFLQMAKALAPHVDPAHLDVAAENIHAELKHAGRVNYSRLNNGKSDFEPAIVQLRAGEPPIEIEVYPFWANDLRNSMRELGLTGRGDATVRLDDLGRAMTEQRAAHRAAREQNNLEAADNHVRIPPTGPVRVRSPEEIVGLTPHADPMPAAVDRNSVDMAQLVAYWAESAESRPIVRRSDDTGILYRADDRPADVEPGEIPPTSGLPFREGFVPSELMDGLVYTTESLETAKSLHRTRVYVIDAPGGFEIVGTERREVIFPGGIRPEFIRGYYRFDPQSPDVADFVENPRYDPGWRHTRDR</sequence>
<evidence type="ECO:0008006" key="6">
    <source>
        <dbReference type="Google" id="ProtNLM"/>
    </source>
</evidence>
<dbReference type="GeneID" id="66722000"/>
<accession>A0A2S6AAH7</accession>
<dbReference type="EMBL" id="PSZD01000004">
    <property type="protein sequence ID" value="PPJ30489.1"/>
    <property type="molecule type" value="Genomic_DNA"/>
</dbReference>
<evidence type="ECO:0000259" key="2">
    <source>
        <dbReference type="Pfam" id="PF22596"/>
    </source>
</evidence>
<dbReference type="InterPro" id="IPR057746">
    <property type="entry name" value="CpnT-like_N"/>
</dbReference>
<evidence type="ECO:0000256" key="1">
    <source>
        <dbReference type="SAM" id="MobiDB-lite"/>
    </source>
</evidence>
<dbReference type="InterPro" id="IPR050267">
    <property type="entry name" value="Anti-sigma-factor_SerPK"/>
</dbReference>
<evidence type="ECO:0000313" key="4">
    <source>
        <dbReference type="EMBL" id="PPJ30489.1"/>
    </source>
</evidence>
<dbReference type="Pfam" id="PF25547">
    <property type="entry name" value="WXG100_2"/>
    <property type="match status" value="1"/>
</dbReference>
<feature type="compositionally biased region" description="Basic and acidic residues" evidence="1">
    <location>
        <begin position="503"/>
        <end position="512"/>
    </location>
</feature>
<keyword evidence="5" id="KW-1185">Reference proteome</keyword>
<comment type="caution">
    <text evidence="4">The sequence shown here is derived from an EMBL/GenBank/DDBJ whole genome shotgun (WGS) entry which is preliminary data.</text>
</comment>
<dbReference type="RefSeq" id="WP_104362865.1">
    <property type="nucleotide sequence ID" value="NZ_JAHUVX010000004.1"/>
</dbReference>
<feature type="compositionally biased region" description="Basic and acidic residues" evidence="1">
    <location>
        <begin position="436"/>
        <end position="455"/>
    </location>
</feature>